<gene>
    <name evidence="1" type="ORF">CPLFYP93_00461</name>
</gene>
<evidence type="ECO:0000313" key="1">
    <source>
        <dbReference type="EMBL" id="VYT73118.1"/>
    </source>
</evidence>
<organism evidence="1">
    <name type="scientific">Clostridium paraputrificum</name>
    <dbReference type="NCBI Taxonomy" id="29363"/>
    <lineage>
        <taxon>Bacteria</taxon>
        <taxon>Bacillati</taxon>
        <taxon>Bacillota</taxon>
        <taxon>Clostridia</taxon>
        <taxon>Eubacteriales</taxon>
        <taxon>Clostridiaceae</taxon>
        <taxon>Clostridium</taxon>
    </lineage>
</organism>
<dbReference type="EMBL" id="CACRTV010000014">
    <property type="protein sequence ID" value="VYT73118.1"/>
    <property type="molecule type" value="Genomic_DNA"/>
</dbReference>
<name>A0A6N2Z522_9CLOT</name>
<accession>A0A6N2Z522</accession>
<dbReference type="AlphaFoldDB" id="A0A6N2Z522"/>
<sequence length="159" mass="18784">MYGIYNKKIYRLNILENGFEIYSESKDKVDSSFKEIKIQQGFFSRSVYSKEIKLTDLELAYELNYKVIFKGSEYKCLKVNSQTLDINYITIYTSDSDIAKKYGFTKKEQFIFDKDVSLDEIDALIEIKKPILKFSNLKEQKITINQKDIKNYLSNIIEQ</sequence>
<dbReference type="RefSeq" id="WP_156558890.1">
    <property type="nucleotide sequence ID" value="NZ_CACRTV010000014.1"/>
</dbReference>
<proteinExistence type="predicted"/>
<protein>
    <submittedName>
        <fullName evidence="1">Uncharacterized protein</fullName>
    </submittedName>
</protein>
<reference evidence="1" key="1">
    <citation type="submission" date="2019-11" db="EMBL/GenBank/DDBJ databases">
        <authorList>
            <person name="Feng L."/>
        </authorList>
    </citation>
    <scope>NUCLEOTIDE SEQUENCE</scope>
    <source>
        <strain evidence="1">CParaputrificumLFYP93</strain>
    </source>
</reference>